<dbReference type="Proteomes" id="UP000094609">
    <property type="component" value="Chromosome"/>
</dbReference>
<dbReference type="RefSeq" id="WP_069477103.1">
    <property type="nucleotide sequence ID" value="NZ_CP017111.1"/>
</dbReference>
<dbReference type="SUPFAM" id="SSF160387">
    <property type="entry name" value="NosL/MerB-like"/>
    <property type="match status" value="1"/>
</dbReference>
<protein>
    <submittedName>
        <fullName evidence="1">NosL</fullName>
    </submittedName>
</protein>
<accession>A0A1D7TGL9</accession>
<evidence type="ECO:0000313" key="1">
    <source>
        <dbReference type="EMBL" id="AOO64139.1"/>
    </source>
</evidence>
<reference evidence="2" key="1">
    <citation type="submission" date="2016-08" db="EMBL/GenBank/DDBJ databases">
        <title>Complete genome sequence of the organohalide-respiring Epsilonproteobacterium Sulfurospirillum halorespirans.</title>
        <authorList>
            <person name="Goris T."/>
            <person name="Zimmermann J."/>
            <person name="Schenz B."/>
            <person name="Lemos M."/>
            <person name="Hackermueller J."/>
            <person name="Diekert G."/>
        </authorList>
    </citation>
    <scope>NUCLEOTIDE SEQUENCE [LARGE SCALE GENOMIC DNA]</scope>
    <source>
        <strain>DSM 13726</strain>
        <strain evidence="2">PCE-M2</strain>
    </source>
</reference>
<organism evidence="1 2">
    <name type="scientific">Sulfurospirillum halorespirans DSM 13726</name>
    <dbReference type="NCBI Taxonomy" id="1193502"/>
    <lineage>
        <taxon>Bacteria</taxon>
        <taxon>Pseudomonadati</taxon>
        <taxon>Campylobacterota</taxon>
        <taxon>Epsilonproteobacteria</taxon>
        <taxon>Campylobacterales</taxon>
        <taxon>Sulfurospirillaceae</taxon>
        <taxon>Sulfurospirillum</taxon>
    </lineage>
</organism>
<keyword evidence="2" id="KW-1185">Reference proteome</keyword>
<evidence type="ECO:0000313" key="2">
    <source>
        <dbReference type="Proteomes" id="UP000094609"/>
    </source>
</evidence>
<dbReference type="PATRIC" id="fig|1193502.14.peg.349"/>
<dbReference type="STRING" id="1193502.SHALO_0342"/>
<sequence length="156" mass="18065">MVKKLLIIVLTIGALFGAKMEISKDATCLIRHIKIYQTPEWAATIQVRSGEIIYFSSPKSMFEFYFEPSRWPEYQVKHNDDMRINVTDYETLEKIPAREAFYVYGSQKTSPSGDDLPAFSSKEKAEKFAKQYEGRRVLDFPQVSNGLINLLNNRLR</sequence>
<gene>
    <name evidence="1" type="ORF">SHALO_0342</name>
</gene>
<dbReference type="EMBL" id="CP017111">
    <property type="protein sequence ID" value="AOO64139.1"/>
    <property type="molecule type" value="Genomic_DNA"/>
</dbReference>
<dbReference type="AlphaFoldDB" id="A0A1D7TGL9"/>
<name>A0A1D7TGL9_9BACT</name>
<dbReference type="Gene3D" id="3.30.70.2050">
    <property type="match status" value="1"/>
</dbReference>
<dbReference type="Pfam" id="PF05573">
    <property type="entry name" value="NosL"/>
    <property type="match status" value="1"/>
</dbReference>
<dbReference type="KEGG" id="shal:SHALO_0342"/>
<dbReference type="PANTHER" id="PTHR41247">
    <property type="entry name" value="HTH-TYPE TRANSCRIPTIONAL REPRESSOR YCNK"/>
    <property type="match status" value="1"/>
</dbReference>
<proteinExistence type="predicted"/>
<dbReference type="InterPro" id="IPR008719">
    <property type="entry name" value="N2O_reductase_NosL"/>
</dbReference>
<dbReference type="PANTHER" id="PTHR41247:SF1">
    <property type="entry name" value="HTH-TYPE TRANSCRIPTIONAL REPRESSOR YCNK"/>
    <property type="match status" value="1"/>
</dbReference>